<dbReference type="InterPro" id="IPR036849">
    <property type="entry name" value="Enolase-like_C_sf"/>
</dbReference>
<dbReference type="AlphaFoldDB" id="A0A6J6GCL4"/>
<sequence length="361" mass="39974">MKITKVEVILEERPGFTPAFVWRDRVPGSDGSTLGAWLAIETDAGITGFASSNRGVILQDYVNRRFRSELIGQDPLQREHLWERVWELDRIERFAPNLTHLVDVALWDIGGKQAGLPVHQLLGGYRTKLPAYASTVTYSSISEFLDIADQALALGYPMIKLHAFGNAKKDAELCLALRAHVGPDVELMYDGSAAFDLQDAVYLGHALDEANYLWYEEPMREFSVTAYKWLGERVRVPLLLGEVTDGSHMNAGDFVATGVATSLRTSTFLKGGFTGAMRIAHLADSYHLRAEVHGMGLESAHLCMAIKNTTAYESLVWGNPIKREALVHADGHVHAPTAPGVGFETLWRQNGIPKGLERYVK</sequence>
<evidence type="ECO:0000313" key="6">
    <source>
        <dbReference type="EMBL" id="CAB4743706.1"/>
    </source>
</evidence>
<dbReference type="Pfam" id="PF02746">
    <property type="entry name" value="MR_MLE_N"/>
    <property type="match status" value="1"/>
</dbReference>
<dbReference type="GO" id="GO:0016052">
    <property type="term" value="P:carbohydrate catabolic process"/>
    <property type="evidence" value="ECO:0007669"/>
    <property type="project" value="TreeGrafter"/>
</dbReference>
<dbReference type="Gene3D" id="3.20.20.120">
    <property type="entry name" value="Enolase-like C-terminal domain"/>
    <property type="match status" value="1"/>
</dbReference>
<keyword evidence="3" id="KW-0460">Magnesium</keyword>
<reference evidence="5" key="1">
    <citation type="submission" date="2020-05" db="EMBL/GenBank/DDBJ databases">
        <authorList>
            <person name="Chiriac C."/>
            <person name="Salcher M."/>
            <person name="Ghai R."/>
            <person name="Kavagutti S V."/>
        </authorList>
    </citation>
    <scope>NUCLEOTIDE SEQUENCE</scope>
</reference>
<dbReference type="SUPFAM" id="SSF51604">
    <property type="entry name" value="Enolase C-terminal domain-like"/>
    <property type="match status" value="1"/>
</dbReference>
<dbReference type="InterPro" id="IPR029017">
    <property type="entry name" value="Enolase-like_N"/>
</dbReference>
<keyword evidence="2" id="KW-0479">Metal-binding</keyword>
<evidence type="ECO:0000256" key="1">
    <source>
        <dbReference type="ARBA" id="ARBA00001946"/>
    </source>
</evidence>
<dbReference type="InterPro" id="IPR013342">
    <property type="entry name" value="Mandelate_racemase_C"/>
</dbReference>
<protein>
    <submittedName>
        <fullName evidence="5">Unannotated protein</fullName>
    </submittedName>
</protein>
<comment type="cofactor">
    <cofactor evidence="1">
        <name>Mg(2+)</name>
        <dbReference type="ChEBI" id="CHEBI:18420"/>
    </cofactor>
</comment>
<dbReference type="SMART" id="SM00922">
    <property type="entry name" value="MR_MLE"/>
    <property type="match status" value="1"/>
</dbReference>
<dbReference type="InterPro" id="IPR013341">
    <property type="entry name" value="Mandelate_racemase_N_dom"/>
</dbReference>
<evidence type="ECO:0000256" key="3">
    <source>
        <dbReference type="ARBA" id="ARBA00022842"/>
    </source>
</evidence>
<evidence type="ECO:0000313" key="5">
    <source>
        <dbReference type="EMBL" id="CAB4597303.1"/>
    </source>
</evidence>
<dbReference type="EMBL" id="CAEZYT010000097">
    <property type="protein sequence ID" value="CAB4743706.1"/>
    <property type="molecule type" value="Genomic_DNA"/>
</dbReference>
<dbReference type="GO" id="GO:0000287">
    <property type="term" value="F:magnesium ion binding"/>
    <property type="evidence" value="ECO:0007669"/>
    <property type="project" value="TreeGrafter"/>
</dbReference>
<dbReference type="SUPFAM" id="SSF54826">
    <property type="entry name" value="Enolase N-terminal domain-like"/>
    <property type="match status" value="1"/>
</dbReference>
<evidence type="ECO:0000256" key="2">
    <source>
        <dbReference type="ARBA" id="ARBA00022723"/>
    </source>
</evidence>
<feature type="domain" description="Mandelate racemase/muconate lactonizing enzyme C-terminal" evidence="4">
    <location>
        <begin position="141"/>
        <end position="237"/>
    </location>
</feature>
<dbReference type="Gene3D" id="3.30.390.10">
    <property type="entry name" value="Enolase-like, N-terminal domain"/>
    <property type="match status" value="1"/>
</dbReference>
<proteinExistence type="predicted"/>
<evidence type="ECO:0000313" key="7">
    <source>
        <dbReference type="EMBL" id="CAB4961954.1"/>
    </source>
</evidence>
<dbReference type="EMBL" id="CAFBNM010000018">
    <property type="protein sequence ID" value="CAB4961954.1"/>
    <property type="molecule type" value="Genomic_DNA"/>
</dbReference>
<dbReference type="Pfam" id="PF13378">
    <property type="entry name" value="MR_MLE_C"/>
    <property type="match status" value="1"/>
</dbReference>
<organism evidence="5">
    <name type="scientific">freshwater metagenome</name>
    <dbReference type="NCBI Taxonomy" id="449393"/>
    <lineage>
        <taxon>unclassified sequences</taxon>
        <taxon>metagenomes</taxon>
        <taxon>ecological metagenomes</taxon>
    </lineage>
</organism>
<dbReference type="InterPro" id="IPR029065">
    <property type="entry name" value="Enolase_C-like"/>
</dbReference>
<dbReference type="EMBL" id="CAFBQY010000017">
    <property type="protein sequence ID" value="CAB5075775.1"/>
    <property type="molecule type" value="Genomic_DNA"/>
</dbReference>
<gene>
    <name evidence="5" type="ORF">UFOPK1824_00440</name>
    <name evidence="6" type="ORF">UFOPK2772_01176</name>
    <name evidence="7" type="ORF">UFOPK3827_01305</name>
    <name evidence="8" type="ORF">UFOPK4404_01327</name>
</gene>
<evidence type="ECO:0000313" key="8">
    <source>
        <dbReference type="EMBL" id="CAB5075775.1"/>
    </source>
</evidence>
<evidence type="ECO:0000259" key="4">
    <source>
        <dbReference type="SMART" id="SM00922"/>
    </source>
</evidence>
<dbReference type="InterPro" id="IPR046945">
    <property type="entry name" value="RHMD-like"/>
</dbReference>
<accession>A0A6J6GCL4</accession>
<name>A0A6J6GCL4_9ZZZZ</name>
<dbReference type="GO" id="GO:0016836">
    <property type="term" value="F:hydro-lyase activity"/>
    <property type="evidence" value="ECO:0007669"/>
    <property type="project" value="TreeGrafter"/>
</dbReference>
<dbReference type="PANTHER" id="PTHR13794:SF58">
    <property type="entry name" value="MITOCHONDRIAL ENOLASE SUPERFAMILY MEMBER 1"/>
    <property type="match status" value="1"/>
</dbReference>
<dbReference type="EMBL" id="CAEZUM010000019">
    <property type="protein sequence ID" value="CAB4597303.1"/>
    <property type="molecule type" value="Genomic_DNA"/>
</dbReference>
<dbReference type="PANTHER" id="PTHR13794">
    <property type="entry name" value="ENOLASE SUPERFAMILY, MANDELATE RACEMASE"/>
    <property type="match status" value="1"/>
</dbReference>